<dbReference type="AlphaFoldDB" id="A0A494WDB6"/>
<sequence>MRIGTPGFMPTRLLEARNARRIATKSALARRLGISPTTVSRWEDESSDQSPDHTTLVRLADELQVRPEFFLRPPFHSDRPTFLRSLASTLVRDLDYQKAQMRWLQEISFVLGHYVDLPELDIPDVLEGGSYSQLREDDIERIALRLRQHWNMGEGPCGDVVALMERIGIVVAAIPMNTTKLDGLCSWSPVDGRPHVLLATDKMCFTRRQMDAAHELAHAVLHQAVPEEEFQANLRMIEQQAFRLGSALLMPSTTYPHEVRHPSLAMFTSLKERWRVSIKAQIKRLSDLGILPDDYARQLYKLYSAKGWSKGEPLDQHWPVPAPRALRDSLNLIVENGVRSKADLLATEFTVWASDIERLCALPQGWFERDAAEVVSLKTRDDATHTLGSSGAEVIQFPTRQPRR</sequence>
<dbReference type="Proteomes" id="UP000279959">
    <property type="component" value="Chromosome"/>
</dbReference>
<dbReference type="PANTHER" id="PTHR43236:SF1">
    <property type="entry name" value="BLL7220 PROTEIN"/>
    <property type="match status" value="1"/>
</dbReference>
<dbReference type="KEGG" id="sami:SAMIE_1023610"/>
<evidence type="ECO:0000256" key="1">
    <source>
        <dbReference type="ARBA" id="ARBA00007227"/>
    </source>
</evidence>
<dbReference type="InterPro" id="IPR010359">
    <property type="entry name" value="IrrE_HExxH"/>
</dbReference>
<accession>A0A494WDB6</accession>
<reference evidence="3 4" key="1">
    <citation type="submission" date="2018-05" db="EMBL/GenBank/DDBJ databases">
        <title>Complete Genome Sequence of the Nonylphenol-Degrading Bacterium Sphingobium amiense DSM 16289T.</title>
        <authorList>
            <person name="Ootsuka M."/>
            <person name="Nishizawa T."/>
            <person name="Ohta H."/>
        </authorList>
    </citation>
    <scope>NUCLEOTIDE SEQUENCE [LARGE SCALE GENOMIC DNA]</scope>
    <source>
        <strain evidence="3 4">DSM 16289</strain>
    </source>
</reference>
<dbReference type="InterPro" id="IPR052345">
    <property type="entry name" value="Rad_response_metalloprotease"/>
</dbReference>
<dbReference type="InterPro" id="IPR010982">
    <property type="entry name" value="Lambda_DNA-bd_dom_sf"/>
</dbReference>
<feature type="domain" description="HTH cro/C1-type" evidence="2">
    <location>
        <begin position="13"/>
        <end position="70"/>
    </location>
</feature>
<dbReference type="InterPro" id="IPR001387">
    <property type="entry name" value="Cro/C1-type_HTH"/>
</dbReference>
<proteinExistence type="inferred from homology"/>
<dbReference type="EMBL" id="AP018664">
    <property type="protein sequence ID" value="BBD98860.1"/>
    <property type="molecule type" value="Genomic_DNA"/>
</dbReference>
<dbReference type="Pfam" id="PF01381">
    <property type="entry name" value="HTH_3"/>
    <property type="match status" value="1"/>
</dbReference>
<evidence type="ECO:0000313" key="4">
    <source>
        <dbReference type="Proteomes" id="UP000279959"/>
    </source>
</evidence>
<evidence type="ECO:0000259" key="2">
    <source>
        <dbReference type="PROSITE" id="PS50943"/>
    </source>
</evidence>
<dbReference type="SMART" id="SM00530">
    <property type="entry name" value="HTH_XRE"/>
    <property type="match status" value="1"/>
</dbReference>
<name>A0A494WDB6_9SPHN</name>
<gene>
    <name evidence="3" type="ORF">SAMIE_1023610</name>
</gene>
<protein>
    <submittedName>
        <fullName evidence="3">ImmA/IrrE family metallo-endopeptidase</fullName>
    </submittedName>
</protein>
<comment type="similarity">
    <text evidence="1">Belongs to the short-chain fatty acyl-CoA assimilation regulator (ScfR) family.</text>
</comment>
<dbReference type="Pfam" id="PF06114">
    <property type="entry name" value="Peptidase_M78"/>
    <property type="match status" value="1"/>
</dbReference>
<dbReference type="CDD" id="cd00093">
    <property type="entry name" value="HTH_XRE"/>
    <property type="match status" value="1"/>
</dbReference>
<dbReference type="PANTHER" id="PTHR43236">
    <property type="entry name" value="ANTITOXIN HIGA1"/>
    <property type="match status" value="1"/>
</dbReference>
<keyword evidence="4" id="KW-1185">Reference proteome</keyword>
<dbReference type="SUPFAM" id="SSF47413">
    <property type="entry name" value="lambda repressor-like DNA-binding domains"/>
    <property type="match status" value="1"/>
</dbReference>
<dbReference type="GO" id="GO:0003677">
    <property type="term" value="F:DNA binding"/>
    <property type="evidence" value="ECO:0007669"/>
    <property type="project" value="InterPro"/>
</dbReference>
<dbReference type="PROSITE" id="PS50943">
    <property type="entry name" value="HTH_CROC1"/>
    <property type="match status" value="1"/>
</dbReference>
<evidence type="ECO:0000313" key="3">
    <source>
        <dbReference type="EMBL" id="BBD98860.1"/>
    </source>
</evidence>
<dbReference type="Gene3D" id="1.10.260.40">
    <property type="entry name" value="lambda repressor-like DNA-binding domains"/>
    <property type="match status" value="1"/>
</dbReference>
<organism evidence="3 4">
    <name type="scientific">Sphingobium amiense</name>
    <dbReference type="NCBI Taxonomy" id="135719"/>
    <lineage>
        <taxon>Bacteria</taxon>
        <taxon>Pseudomonadati</taxon>
        <taxon>Pseudomonadota</taxon>
        <taxon>Alphaproteobacteria</taxon>
        <taxon>Sphingomonadales</taxon>
        <taxon>Sphingomonadaceae</taxon>
        <taxon>Sphingobium</taxon>
    </lineage>
</organism>